<dbReference type="AlphaFoldDB" id="A0A370TJG9"/>
<keyword evidence="3" id="KW-1185">Reference proteome</keyword>
<protein>
    <recommendedName>
        <fullName evidence="1">Alpha/beta hydrolase fold-3 domain-containing protein</fullName>
    </recommendedName>
</protein>
<dbReference type="Proteomes" id="UP000254866">
    <property type="component" value="Unassembled WGS sequence"/>
</dbReference>
<evidence type="ECO:0000313" key="2">
    <source>
        <dbReference type="EMBL" id="RDL35490.1"/>
    </source>
</evidence>
<gene>
    <name evidence="2" type="ORF">BP5553_07421</name>
</gene>
<sequence>MTSFRGAYLPGKTADEAASPSISPFFANFDGVNLPLVFFTCGTEDCMLDDSVYMSVKWMMAGGEAIIRIYPGSPHGYIMFSEEVHENVSTALRDLESFVSGNLRRGERAAM</sequence>
<organism evidence="2 3">
    <name type="scientific">Venustampulla echinocandica</name>
    <dbReference type="NCBI Taxonomy" id="2656787"/>
    <lineage>
        <taxon>Eukaryota</taxon>
        <taxon>Fungi</taxon>
        <taxon>Dikarya</taxon>
        <taxon>Ascomycota</taxon>
        <taxon>Pezizomycotina</taxon>
        <taxon>Leotiomycetes</taxon>
        <taxon>Helotiales</taxon>
        <taxon>Pleuroascaceae</taxon>
        <taxon>Venustampulla</taxon>
    </lineage>
</organism>
<comment type="caution">
    <text evidence="2">The sequence shown here is derived from an EMBL/GenBank/DDBJ whole genome shotgun (WGS) entry which is preliminary data.</text>
</comment>
<reference evidence="2 3" key="1">
    <citation type="journal article" date="2018" name="IMA Fungus">
        <title>IMA Genome-F 9: Draft genome sequence of Annulohypoxylon stygium, Aspergillus mulundensis, Berkeleyomyces basicola (syn. Thielaviopsis basicola), Ceratocystis smalleyi, two Cercospora beticola strains, Coleophoma cylindrospora, Fusarium fracticaudum, Phialophora cf. hyalina, and Morchella septimelata.</title>
        <authorList>
            <person name="Wingfield B.D."/>
            <person name="Bills G.F."/>
            <person name="Dong Y."/>
            <person name="Huang W."/>
            <person name="Nel W.J."/>
            <person name="Swalarsk-Parry B.S."/>
            <person name="Vaghefi N."/>
            <person name="Wilken P.M."/>
            <person name="An Z."/>
            <person name="de Beer Z.W."/>
            <person name="De Vos L."/>
            <person name="Chen L."/>
            <person name="Duong T.A."/>
            <person name="Gao Y."/>
            <person name="Hammerbacher A."/>
            <person name="Kikkert J.R."/>
            <person name="Li Y."/>
            <person name="Li H."/>
            <person name="Li K."/>
            <person name="Li Q."/>
            <person name="Liu X."/>
            <person name="Ma X."/>
            <person name="Naidoo K."/>
            <person name="Pethybridge S.J."/>
            <person name="Sun J."/>
            <person name="Steenkamp E.T."/>
            <person name="van der Nest M.A."/>
            <person name="van Wyk S."/>
            <person name="Wingfield M.J."/>
            <person name="Xiong C."/>
            <person name="Yue Q."/>
            <person name="Zhang X."/>
        </authorList>
    </citation>
    <scope>NUCLEOTIDE SEQUENCE [LARGE SCALE GENOMIC DNA]</scope>
    <source>
        <strain evidence="2 3">BP 5553</strain>
    </source>
</reference>
<dbReference type="EMBL" id="NPIC01000006">
    <property type="protein sequence ID" value="RDL35490.1"/>
    <property type="molecule type" value="Genomic_DNA"/>
</dbReference>
<proteinExistence type="predicted"/>
<dbReference type="InterPro" id="IPR013094">
    <property type="entry name" value="AB_hydrolase_3"/>
</dbReference>
<evidence type="ECO:0000259" key="1">
    <source>
        <dbReference type="Pfam" id="PF07859"/>
    </source>
</evidence>
<dbReference type="InterPro" id="IPR029058">
    <property type="entry name" value="AB_hydrolase_fold"/>
</dbReference>
<dbReference type="SUPFAM" id="SSF53474">
    <property type="entry name" value="alpha/beta-Hydrolases"/>
    <property type="match status" value="1"/>
</dbReference>
<dbReference type="RefSeq" id="XP_031868313.1">
    <property type="nucleotide sequence ID" value="XM_032016044.1"/>
</dbReference>
<accession>A0A370TJG9</accession>
<feature type="domain" description="Alpha/beta hydrolase fold-3" evidence="1">
    <location>
        <begin position="3"/>
        <end position="78"/>
    </location>
</feature>
<dbReference type="Gene3D" id="3.40.50.1820">
    <property type="entry name" value="alpha/beta hydrolase"/>
    <property type="match status" value="1"/>
</dbReference>
<dbReference type="GO" id="GO:0016787">
    <property type="term" value="F:hydrolase activity"/>
    <property type="evidence" value="ECO:0007669"/>
    <property type="project" value="InterPro"/>
</dbReference>
<dbReference type="Pfam" id="PF07859">
    <property type="entry name" value="Abhydrolase_3"/>
    <property type="match status" value="1"/>
</dbReference>
<dbReference type="GeneID" id="43600270"/>
<dbReference type="OrthoDB" id="408631at2759"/>
<dbReference type="STRING" id="2656787.A0A370TJG9"/>
<evidence type="ECO:0000313" key="3">
    <source>
        <dbReference type="Proteomes" id="UP000254866"/>
    </source>
</evidence>
<name>A0A370TJG9_9HELO</name>